<dbReference type="AlphaFoldDB" id="A0A845G833"/>
<reference evidence="2 3" key="1">
    <citation type="submission" date="2020-01" db="EMBL/GenBank/DDBJ databases">
        <title>Novel species isolated from a subtropical stream in China.</title>
        <authorList>
            <person name="Lu H."/>
        </authorList>
    </citation>
    <scope>NUCLEOTIDE SEQUENCE [LARGE SCALE GENOMIC DNA]</scope>
    <source>
        <strain evidence="2 3">FT82W</strain>
    </source>
</reference>
<evidence type="ECO:0000313" key="2">
    <source>
        <dbReference type="EMBL" id="MYM89306.1"/>
    </source>
</evidence>
<accession>A0A845G833</accession>
<organism evidence="2 3">
    <name type="scientific">Duganella vulcania</name>
    <dbReference type="NCBI Taxonomy" id="2692166"/>
    <lineage>
        <taxon>Bacteria</taxon>
        <taxon>Pseudomonadati</taxon>
        <taxon>Pseudomonadota</taxon>
        <taxon>Betaproteobacteria</taxon>
        <taxon>Burkholderiales</taxon>
        <taxon>Oxalobacteraceae</taxon>
        <taxon>Telluria group</taxon>
        <taxon>Duganella</taxon>
    </lineage>
</organism>
<dbReference type="Gene3D" id="3.40.190.10">
    <property type="entry name" value="Periplasmic binding protein-like II"/>
    <property type="match status" value="1"/>
</dbReference>
<evidence type="ECO:0000256" key="1">
    <source>
        <dbReference type="SAM" id="SignalP"/>
    </source>
</evidence>
<name>A0A845G833_9BURK</name>
<dbReference type="EMBL" id="WWCW01000070">
    <property type="protein sequence ID" value="MYM89306.1"/>
    <property type="molecule type" value="Genomic_DNA"/>
</dbReference>
<evidence type="ECO:0000313" key="3">
    <source>
        <dbReference type="Proteomes" id="UP000470302"/>
    </source>
</evidence>
<dbReference type="Proteomes" id="UP000470302">
    <property type="component" value="Unassembled WGS sequence"/>
</dbReference>
<keyword evidence="1" id="KW-0732">Signal</keyword>
<feature type="signal peptide" evidence="1">
    <location>
        <begin position="1"/>
        <end position="22"/>
    </location>
</feature>
<dbReference type="RefSeq" id="WP_161098249.1">
    <property type="nucleotide sequence ID" value="NZ_WWCW01000070.1"/>
</dbReference>
<gene>
    <name evidence="2" type="ORF">GTP91_19280</name>
</gene>
<sequence>MHTLRSIALPLVLALACAGAGAAELVVIVSARNPLSALRPEQVADIFLAQTGRFPGGDEATALDLPVGSPLRDEFYNKMAAKSPALMKAYWTKMVFTGRGQPPRELDNSIAVRKMVAENPSMIGYIDRAALDPSVKAVLVTR</sequence>
<dbReference type="PROSITE" id="PS51257">
    <property type="entry name" value="PROKAR_LIPOPROTEIN"/>
    <property type="match status" value="1"/>
</dbReference>
<comment type="caution">
    <text evidence="2">The sequence shown here is derived from an EMBL/GenBank/DDBJ whole genome shotgun (WGS) entry which is preliminary data.</text>
</comment>
<dbReference type="SUPFAM" id="SSF53850">
    <property type="entry name" value="Periplasmic binding protein-like II"/>
    <property type="match status" value="1"/>
</dbReference>
<protein>
    <submittedName>
        <fullName evidence="2">Phosphate ABC transporter substrate-binding protein</fullName>
    </submittedName>
</protein>
<proteinExistence type="predicted"/>
<feature type="chain" id="PRO_5032885989" evidence="1">
    <location>
        <begin position="23"/>
        <end position="142"/>
    </location>
</feature>